<dbReference type="SUPFAM" id="SSF47862">
    <property type="entry name" value="Saposin"/>
    <property type="match status" value="1"/>
</dbReference>
<feature type="signal peptide" evidence="2">
    <location>
        <begin position="1"/>
        <end position="18"/>
    </location>
</feature>
<evidence type="ECO:0000313" key="5">
    <source>
        <dbReference type="WBParaSite" id="L893_g9447.t1"/>
    </source>
</evidence>
<evidence type="ECO:0000256" key="2">
    <source>
        <dbReference type="SAM" id="SignalP"/>
    </source>
</evidence>
<protein>
    <submittedName>
        <fullName evidence="5">Saposin B-type domain-containing protein</fullName>
    </submittedName>
</protein>
<organism evidence="4 5">
    <name type="scientific">Steinernema glaseri</name>
    <dbReference type="NCBI Taxonomy" id="37863"/>
    <lineage>
        <taxon>Eukaryota</taxon>
        <taxon>Metazoa</taxon>
        <taxon>Ecdysozoa</taxon>
        <taxon>Nematoda</taxon>
        <taxon>Chromadorea</taxon>
        <taxon>Rhabditida</taxon>
        <taxon>Tylenchina</taxon>
        <taxon>Panagrolaimomorpha</taxon>
        <taxon>Strongyloidoidea</taxon>
        <taxon>Steinernematidae</taxon>
        <taxon>Steinernema</taxon>
    </lineage>
</organism>
<dbReference type="PROSITE" id="PS50015">
    <property type="entry name" value="SAP_B"/>
    <property type="match status" value="1"/>
</dbReference>
<keyword evidence="4" id="KW-1185">Reference proteome</keyword>
<dbReference type="Proteomes" id="UP000095287">
    <property type="component" value="Unplaced"/>
</dbReference>
<sequence length="103" mass="10975">MRTFLLLCALLAATTAIAMRPDPNGVLCTLCTDLMQEVESAVEADGEADIIKKANAACDKITGNNPILDPACKAIVDTDIKKVEEDIKNKVAPKQICAKLSLC</sequence>
<accession>A0A1I8ATX9</accession>
<dbReference type="Gene3D" id="1.10.225.10">
    <property type="entry name" value="Saposin-like"/>
    <property type="match status" value="1"/>
</dbReference>
<dbReference type="InterPro" id="IPR011001">
    <property type="entry name" value="Saposin-like"/>
</dbReference>
<proteinExistence type="predicted"/>
<reference evidence="5" key="1">
    <citation type="submission" date="2016-11" db="UniProtKB">
        <authorList>
            <consortium name="WormBaseParasite"/>
        </authorList>
    </citation>
    <scope>IDENTIFICATION</scope>
</reference>
<dbReference type="SMART" id="SM00741">
    <property type="entry name" value="SapB"/>
    <property type="match status" value="1"/>
</dbReference>
<evidence type="ECO:0000259" key="3">
    <source>
        <dbReference type="PROSITE" id="PS50015"/>
    </source>
</evidence>
<dbReference type="InterPro" id="IPR008139">
    <property type="entry name" value="SaposinB_dom"/>
</dbReference>
<keyword evidence="2" id="KW-0732">Signal</keyword>
<feature type="domain" description="Saposin B-type" evidence="3">
    <location>
        <begin position="24"/>
        <end position="103"/>
    </location>
</feature>
<keyword evidence="1" id="KW-1015">Disulfide bond</keyword>
<evidence type="ECO:0000256" key="1">
    <source>
        <dbReference type="ARBA" id="ARBA00023157"/>
    </source>
</evidence>
<name>A0A1I8ATX9_9BILA</name>
<feature type="chain" id="PRO_5009315094" evidence="2">
    <location>
        <begin position="19"/>
        <end position="103"/>
    </location>
</feature>
<dbReference type="WBParaSite" id="L893_g9447.t1">
    <property type="protein sequence ID" value="L893_g9447.t1"/>
    <property type="gene ID" value="L893_g9447"/>
</dbReference>
<dbReference type="AlphaFoldDB" id="A0A1I8ATX9"/>
<evidence type="ECO:0000313" key="4">
    <source>
        <dbReference type="Proteomes" id="UP000095287"/>
    </source>
</evidence>